<evidence type="ECO:0000313" key="2">
    <source>
        <dbReference type="Proteomes" id="UP001138621"/>
    </source>
</evidence>
<reference evidence="1" key="1">
    <citation type="submission" date="2020-02" db="EMBL/GenBank/DDBJ databases">
        <title>Synteny-based analysis reveals conserved mechanism for high triclosan tolerance in Pseudomonas, as well as instances of horizontal transfer.</title>
        <authorList>
            <person name="Mcfarland A.G."/>
            <person name="Bertucci H.K."/>
            <person name="Litmann E."/>
            <person name="Shen J."/>
            <person name="Huttenhower C."/>
            <person name="Hartmann E.M."/>
        </authorList>
    </citation>
    <scope>NUCLEOTIDE SEQUENCE</scope>
    <source>
        <strain evidence="1">109A1</strain>
    </source>
</reference>
<proteinExistence type="predicted"/>
<accession>A0AA40RVA3</accession>
<dbReference type="AlphaFoldDB" id="A0AA40RVA3"/>
<dbReference type="EMBL" id="JAAMRD010000020">
    <property type="protein sequence ID" value="MBA1306664.1"/>
    <property type="molecule type" value="Genomic_DNA"/>
</dbReference>
<name>A0AA40RVA3_STUST</name>
<gene>
    <name evidence="1" type="ORF">G7024_19900</name>
</gene>
<organism evidence="1 2">
    <name type="scientific">Stutzerimonas stutzeri</name>
    <name type="common">Pseudomonas stutzeri</name>
    <dbReference type="NCBI Taxonomy" id="316"/>
    <lineage>
        <taxon>Bacteria</taxon>
        <taxon>Pseudomonadati</taxon>
        <taxon>Pseudomonadota</taxon>
        <taxon>Gammaproteobacteria</taxon>
        <taxon>Pseudomonadales</taxon>
        <taxon>Pseudomonadaceae</taxon>
        <taxon>Stutzerimonas</taxon>
    </lineage>
</organism>
<dbReference type="RefSeq" id="WP_181122246.1">
    <property type="nucleotide sequence ID" value="NZ_JAAMRD010000020.1"/>
</dbReference>
<protein>
    <submittedName>
        <fullName evidence="1">Uncharacterized protein</fullName>
    </submittedName>
</protein>
<sequence>MEARHLPLPGTAVEVLGVLGSYVGGDMMSNGEIYLTVQASAPNVRLIASKLECNEVPCVAINERLVQVPLHVCKWRSAPAGGLFDVDGQTMLGLTDSCVAGGRAAFAFQALLSRRNRT</sequence>
<dbReference type="Proteomes" id="UP001138621">
    <property type="component" value="Unassembled WGS sequence"/>
</dbReference>
<comment type="caution">
    <text evidence="1">The sequence shown here is derived from an EMBL/GenBank/DDBJ whole genome shotgun (WGS) entry which is preliminary data.</text>
</comment>
<evidence type="ECO:0000313" key="1">
    <source>
        <dbReference type="EMBL" id="MBA1306664.1"/>
    </source>
</evidence>